<evidence type="ECO:0000259" key="5">
    <source>
        <dbReference type="Pfam" id="PF00534"/>
    </source>
</evidence>
<dbReference type="Pfam" id="PF00534">
    <property type="entry name" value="Glycos_transf_1"/>
    <property type="match status" value="1"/>
</dbReference>
<evidence type="ECO:0000256" key="4">
    <source>
        <dbReference type="PROSITE-ProRule" id="PRU00339"/>
    </source>
</evidence>
<reference evidence="7 8" key="1">
    <citation type="submission" date="2019-06" db="EMBL/GenBank/DDBJ databases">
        <title>Sequencing the genomes of 1000 actinobacteria strains.</title>
        <authorList>
            <person name="Klenk H.-P."/>
        </authorList>
    </citation>
    <scope>NUCLEOTIDE SEQUENCE [LARGE SCALE GENOMIC DNA]</scope>
    <source>
        <strain evidence="7 8">DSM 12335</strain>
    </source>
</reference>
<dbReference type="GO" id="GO:1901137">
    <property type="term" value="P:carbohydrate derivative biosynthetic process"/>
    <property type="evidence" value="ECO:0007669"/>
    <property type="project" value="UniProtKB-ARBA"/>
</dbReference>
<evidence type="ECO:0000313" key="8">
    <source>
        <dbReference type="Proteomes" id="UP000319516"/>
    </source>
</evidence>
<dbReference type="OrthoDB" id="509705at2"/>
<keyword evidence="3 7" id="KW-0808">Transferase</keyword>
<dbReference type="Gene3D" id="3.40.50.2000">
    <property type="entry name" value="Glycogen Phosphorylase B"/>
    <property type="match status" value="2"/>
</dbReference>
<feature type="repeat" description="TPR" evidence="4">
    <location>
        <begin position="75"/>
        <end position="108"/>
    </location>
</feature>
<evidence type="ECO:0000256" key="1">
    <source>
        <dbReference type="ARBA" id="ARBA00021292"/>
    </source>
</evidence>
<dbReference type="Pfam" id="PF13579">
    <property type="entry name" value="Glyco_trans_4_4"/>
    <property type="match status" value="1"/>
</dbReference>
<dbReference type="InterPro" id="IPR001296">
    <property type="entry name" value="Glyco_trans_1"/>
</dbReference>
<dbReference type="PANTHER" id="PTHR45947:SF3">
    <property type="entry name" value="SULFOQUINOVOSYL TRANSFERASE SQD2"/>
    <property type="match status" value="1"/>
</dbReference>
<dbReference type="GO" id="GO:0016758">
    <property type="term" value="F:hexosyltransferase activity"/>
    <property type="evidence" value="ECO:0007669"/>
    <property type="project" value="TreeGrafter"/>
</dbReference>
<dbReference type="RefSeq" id="WP_141784437.1">
    <property type="nucleotide sequence ID" value="NZ_BAAAIK010000004.1"/>
</dbReference>
<keyword evidence="4" id="KW-0802">TPR repeat</keyword>
<dbReference type="Proteomes" id="UP000319516">
    <property type="component" value="Unassembled WGS sequence"/>
</dbReference>
<dbReference type="CDD" id="cd03794">
    <property type="entry name" value="GT4_WbuB-like"/>
    <property type="match status" value="1"/>
</dbReference>
<dbReference type="PROSITE" id="PS50005">
    <property type="entry name" value="TPR"/>
    <property type="match status" value="1"/>
</dbReference>
<keyword evidence="8" id="KW-1185">Reference proteome</keyword>
<feature type="domain" description="Glycosyltransferase subfamily 4-like N-terminal" evidence="6">
    <location>
        <begin position="328"/>
        <end position="511"/>
    </location>
</feature>
<accession>A0A542YQB7</accession>
<evidence type="ECO:0000256" key="2">
    <source>
        <dbReference type="ARBA" id="ARBA00022676"/>
    </source>
</evidence>
<dbReference type="InterPro" id="IPR028098">
    <property type="entry name" value="Glyco_trans_4-like_N"/>
</dbReference>
<dbReference type="PANTHER" id="PTHR45947">
    <property type="entry name" value="SULFOQUINOVOSYL TRANSFERASE SQD2"/>
    <property type="match status" value="1"/>
</dbReference>
<feature type="domain" description="Glycosyl transferase family 1" evidence="5">
    <location>
        <begin position="530"/>
        <end position="696"/>
    </location>
</feature>
<dbReference type="InterPro" id="IPR019734">
    <property type="entry name" value="TPR_rpt"/>
</dbReference>
<organism evidence="7 8">
    <name type="scientific">Ornithinicoccus hortensis</name>
    <dbReference type="NCBI Taxonomy" id="82346"/>
    <lineage>
        <taxon>Bacteria</taxon>
        <taxon>Bacillati</taxon>
        <taxon>Actinomycetota</taxon>
        <taxon>Actinomycetes</taxon>
        <taxon>Micrococcales</taxon>
        <taxon>Intrasporangiaceae</taxon>
        <taxon>Ornithinicoccus</taxon>
    </lineage>
</organism>
<gene>
    <name evidence="7" type="ORF">FB467_1390</name>
</gene>
<evidence type="ECO:0000259" key="6">
    <source>
        <dbReference type="Pfam" id="PF13579"/>
    </source>
</evidence>
<protein>
    <recommendedName>
        <fullName evidence="1">D-inositol 3-phosphate glycosyltransferase</fullName>
    </recommendedName>
</protein>
<sequence>MPNLDVRALRTTSKRAARAALRRIPLTPVTALPGHGGAAGHRVVLAKARLQVLEGKQFREGLRLLGQLPESALGASGHGLMAWAYLSLGDLEEAVQEAHRTLALDPDPEALGLALAVAQRSRHRDLLAATHDLAATTQPRTVRDARRLLDWFATDDPEEARAFLANVDTWQVAHDPAALEVIRAESRIREAGEPAEQRAEALRVGAASPQGFRAASRLLGSLDAWDELRELYTAADPETVGAVPVRTAVALAQRAARAGWLDTAQVMTDRIIRNRNHKGARQTHDQVSDQIHISRTGWPVDEPRARSYEPRPRAVLSVLAQSLPHRSGGYATRSHGLLTGLRGLGWDAQAATRLGFPHDFWGASGQREVAERDEIDRLTYVRLLEPGRTDYGTTPMAGYIERFATRLEEVAREHRASLIHASSFQNNGLAGLRAARRLGIPFVYEMRGLEDLMKVSRNPGFADTDAYRYLTGLELHVVQHADLTFVITEALREEMIGRGGPAERIRVLPNGVHTAQFEPRPRDEALVAELGLEGKTVIGYAGGLVDYEGLDLLLEAAATLKKVRDDFAVILVGDGHYQDTLQRMAQDLDVLDVVTFTGRVPHDQVARYLSIFQITPFPRLPLPVSELISPIKPFESMAMGKACIASSVAALTEIVEPEVRGLVFDKGDAQDLARQLARYLDDPGLREKMGHQAREWVLAERDWSDITRIADEAYHQLLG</sequence>
<dbReference type="InterPro" id="IPR050194">
    <property type="entry name" value="Glycosyltransferase_grp1"/>
</dbReference>
<keyword evidence="2" id="KW-0328">Glycosyltransferase</keyword>
<dbReference type="AlphaFoldDB" id="A0A542YQB7"/>
<evidence type="ECO:0000313" key="7">
    <source>
        <dbReference type="EMBL" id="TQL50286.1"/>
    </source>
</evidence>
<proteinExistence type="predicted"/>
<dbReference type="SUPFAM" id="SSF53756">
    <property type="entry name" value="UDP-Glycosyltransferase/glycogen phosphorylase"/>
    <property type="match status" value="1"/>
</dbReference>
<evidence type="ECO:0000256" key="3">
    <source>
        <dbReference type="ARBA" id="ARBA00022679"/>
    </source>
</evidence>
<dbReference type="EMBL" id="VFOP01000001">
    <property type="protein sequence ID" value="TQL50286.1"/>
    <property type="molecule type" value="Genomic_DNA"/>
</dbReference>
<comment type="caution">
    <text evidence="7">The sequence shown here is derived from an EMBL/GenBank/DDBJ whole genome shotgun (WGS) entry which is preliminary data.</text>
</comment>
<name>A0A542YQB7_9MICO</name>